<keyword evidence="1" id="KW-0472">Membrane</keyword>
<protein>
    <submittedName>
        <fullName evidence="2">Uncharacterized protein</fullName>
    </submittedName>
</protein>
<dbReference type="Proteomes" id="UP001596445">
    <property type="component" value="Unassembled WGS sequence"/>
</dbReference>
<feature type="transmembrane region" description="Helical" evidence="1">
    <location>
        <begin position="20"/>
        <end position="49"/>
    </location>
</feature>
<dbReference type="AlphaFoldDB" id="A0ABD5W1Z3"/>
<dbReference type="GeneID" id="76629416"/>
<gene>
    <name evidence="2" type="ORF">ACFQQG_04320</name>
</gene>
<keyword evidence="1" id="KW-0812">Transmembrane</keyword>
<comment type="caution">
    <text evidence="2">The sequence shown here is derived from an EMBL/GenBank/DDBJ whole genome shotgun (WGS) entry which is preliminary data.</text>
</comment>
<evidence type="ECO:0000313" key="2">
    <source>
        <dbReference type="EMBL" id="MFC7057540.1"/>
    </source>
</evidence>
<keyword evidence="3" id="KW-1185">Reference proteome</keyword>
<name>A0ABD5W1Z3_9EURY</name>
<evidence type="ECO:0000256" key="1">
    <source>
        <dbReference type="SAM" id="Phobius"/>
    </source>
</evidence>
<proteinExistence type="predicted"/>
<sequence length="86" mass="9754">MTTEGNKELGVAERFVRVSVSIVVMVPVTVFVGYGGWLVLTLTAVLGLYDPETEDGDVLRERLFEWPDRNREVMRTDGYEPLPLRP</sequence>
<evidence type="ECO:0000313" key="3">
    <source>
        <dbReference type="Proteomes" id="UP001596445"/>
    </source>
</evidence>
<keyword evidence="1" id="KW-1133">Transmembrane helix</keyword>
<dbReference type="RefSeq" id="WP_267163304.1">
    <property type="nucleotide sequence ID" value="NZ_CP112972.1"/>
</dbReference>
<dbReference type="EMBL" id="JBHSZI010000001">
    <property type="protein sequence ID" value="MFC7057540.1"/>
    <property type="molecule type" value="Genomic_DNA"/>
</dbReference>
<reference evidence="2 3" key="1">
    <citation type="journal article" date="2019" name="Int. J. Syst. Evol. Microbiol.">
        <title>The Global Catalogue of Microorganisms (GCM) 10K type strain sequencing project: providing services to taxonomists for standard genome sequencing and annotation.</title>
        <authorList>
            <consortium name="The Broad Institute Genomics Platform"/>
            <consortium name="The Broad Institute Genome Sequencing Center for Infectious Disease"/>
            <person name="Wu L."/>
            <person name="Ma J."/>
        </authorList>
    </citation>
    <scope>NUCLEOTIDE SEQUENCE [LARGE SCALE GENOMIC DNA]</scope>
    <source>
        <strain evidence="2 3">JCM 30072</strain>
    </source>
</reference>
<accession>A0ABD5W1Z3</accession>
<organism evidence="2 3">
    <name type="scientific">Halovenus salina</name>
    <dbReference type="NCBI Taxonomy" id="1510225"/>
    <lineage>
        <taxon>Archaea</taxon>
        <taxon>Methanobacteriati</taxon>
        <taxon>Methanobacteriota</taxon>
        <taxon>Stenosarchaea group</taxon>
        <taxon>Halobacteria</taxon>
        <taxon>Halobacteriales</taxon>
        <taxon>Haloarculaceae</taxon>
        <taxon>Halovenus</taxon>
    </lineage>
</organism>